<dbReference type="AlphaFoldDB" id="A0A225WSD4"/>
<organism evidence="2 3">
    <name type="scientific">Phytophthora megakarya</name>
    <dbReference type="NCBI Taxonomy" id="4795"/>
    <lineage>
        <taxon>Eukaryota</taxon>
        <taxon>Sar</taxon>
        <taxon>Stramenopiles</taxon>
        <taxon>Oomycota</taxon>
        <taxon>Peronosporomycetes</taxon>
        <taxon>Peronosporales</taxon>
        <taxon>Peronosporaceae</taxon>
        <taxon>Phytophthora</taxon>
    </lineage>
</organism>
<gene>
    <name evidence="2" type="ORF">PHMEG_0005058</name>
</gene>
<name>A0A225WSD4_9STRA</name>
<accession>A0A225WSD4</accession>
<evidence type="ECO:0000313" key="3">
    <source>
        <dbReference type="Proteomes" id="UP000198211"/>
    </source>
</evidence>
<comment type="caution">
    <text evidence="2">The sequence shown here is derived from an EMBL/GenBank/DDBJ whole genome shotgun (WGS) entry which is preliminary data.</text>
</comment>
<protein>
    <recommendedName>
        <fullName evidence="4">Ndc10 domain-containing protein</fullName>
    </recommendedName>
</protein>
<sequence>MARNSGLSIHSCHAEAPTAPVSQAEHELSVQFEIEESEKATIQTTLDSRPVNTKRKYEAYQTEFLQWCEGRHFRDRDTVTGGKLHLFLSTTIIGRKSKKNSSKMVGSSTVCGYANVIVDLYNVHVTLRTNSNPHPRTASVKQLIKNVQAQSTATRCTALVLLIQHGKPNTFGKLQHVGYMRNRDVHVCPVGAVTLYYLNYST</sequence>
<dbReference type="GO" id="GO:0003677">
    <property type="term" value="F:DNA binding"/>
    <property type="evidence" value="ECO:0007669"/>
    <property type="project" value="InterPro"/>
</dbReference>
<keyword evidence="3" id="KW-1185">Reference proteome</keyword>
<evidence type="ECO:0000256" key="1">
    <source>
        <dbReference type="SAM" id="MobiDB-lite"/>
    </source>
</evidence>
<dbReference type="STRING" id="4795.A0A225WSD4"/>
<reference evidence="3" key="1">
    <citation type="submission" date="2017-03" db="EMBL/GenBank/DDBJ databases">
        <title>Phytopthora megakarya and P. palmivora, two closely related causual agents of cacao black pod achieved similar genome size and gene model numbers by different mechanisms.</title>
        <authorList>
            <person name="Ali S."/>
            <person name="Shao J."/>
            <person name="Larry D.J."/>
            <person name="Kronmiller B."/>
            <person name="Shen D."/>
            <person name="Strem M.D."/>
            <person name="Melnick R.L."/>
            <person name="Guiltinan M.J."/>
            <person name="Tyler B.M."/>
            <person name="Meinhardt L.W."/>
            <person name="Bailey B.A."/>
        </authorList>
    </citation>
    <scope>NUCLEOTIDE SEQUENCE [LARGE SCALE GENOMIC DNA]</scope>
    <source>
        <strain evidence="3">zdho120</strain>
    </source>
</reference>
<dbReference type="Gene3D" id="1.10.443.20">
    <property type="entry name" value="Centromere DNA-binding protein complex CBF3 subunit, domain 2"/>
    <property type="match status" value="1"/>
</dbReference>
<dbReference type="OrthoDB" id="125800at2759"/>
<evidence type="ECO:0000313" key="2">
    <source>
        <dbReference type="EMBL" id="OWZ20501.1"/>
    </source>
</evidence>
<dbReference type="Proteomes" id="UP000198211">
    <property type="component" value="Unassembled WGS sequence"/>
</dbReference>
<proteinExistence type="predicted"/>
<dbReference type="InterPro" id="IPR038279">
    <property type="entry name" value="Ndc10_dom2_sf"/>
</dbReference>
<feature type="region of interest" description="Disordered" evidence="1">
    <location>
        <begin position="1"/>
        <end position="25"/>
    </location>
</feature>
<evidence type="ECO:0008006" key="4">
    <source>
        <dbReference type="Google" id="ProtNLM"/>
    </source>
</evidence>
<dbReference type="EMBL" id="NBNE01000316">
    <property type="protein sequence ID" value="OWZ20501.1"/>
    <property type="molecule type" value="Genomic_DNA"/>
</dbReference>